<keyword evidence="1" id="KW-1133">Transmembrane helix</keyword>
<keyword evidence="1" id="KW-0812">Transmembrane</keyword>
<proteinExistence type="predicted"/>
<keyword evidence="1" id="KW-0472">Membrane</keyword>
<organism evidence="2 3">
    <name type="scientific">Psychromarinibacter sediminicola</name>
    <dbReference type="NCBI Taxonomy" id="3033385"/>
    <lineage>
        <taxon>Bacteria</taxon>
        <taxon>Pseudomonadati</taxon>
        <taxon>Pseudomonadota</taxon>
        <taxon>Alphaproteobacteria</taxon>
        <taxon>Rhodobacterales</taxon>
        <taxon>Paracoccaceae</taxon>
        <taxon>Psychromarinibacter</taxon>
    </lineage>
</organism>
<feature type="transmembrane region" description="Helical" evidence="1">
    <location>
        <begin position="92"/>
        <end position="109"/>
    </location>
</feature>
<accession>A0AAE3NSZ0</accession>
<keyword evidence="3" id="KW-1185">Reference proteome</keyword>
<evidence type="ECO:0008006" key="4">
    <source>
        <dbReference type="Google" id="ProtNLM"/>
    </source>
</evidence>
<dbReference type="RefSeq" id="WP_275569093.1">
    <property type="nucleotide sequence ID" value="NZ_JARGYC010000068.1"/>
</dbReference>
<protein>
    <recommendedName>
        <fullName evidence="4">HupE / UreJ protein</fullName>
    </recommendedName>
</protein>
<feature type="transmembrane region" description="Helical" evidence="1">
    <location>
        <begin position="146"/>
        <end position="167"/>
    </location>
</feature>
<evidence type="ECO:0000313" key="2">
    <source>
        <dbReference type="EMBL" id="MDF0602968.1"/>
    </source>
</evidence>
<dbReference type="Proteomes" id="UP001220964">
    <property type="component" value="Unassembled WGS sequence"/>
</dbReference>
<evidence type="ECO:0000256" key="1">
    <source>
        <dbReference type="SAM" id="Phobius"/>
    </source>
</evidence>
<gene>
    <name evidence="2" type="ORF">P1J78_19670</name>
</gene>
<name>A0AAE3NSZ0_9RHOB</name>
<dbReference type="AlphaFoldDB" id="A0AAE3NSZ0"/>
<feature type="transmembrane region" description="Helical" evidence="1">
    <location>
        <begin position="121"/>
        <end position="140"/>
    </location>
</feature>
<comment type="caution">
    <text evidence="2">The sequence shown here is derived from an EMBL/GenBank/DDBJ whole genome shotgun (WGS) entry which is preliminary data.</text>
</comment>
<feature type="transmembrane region" description="Helical" evidence="1">
    <location>
        <begin position="40"/>
        <end position="62"/>
    </location>
</feature>
<evidence type="ECO:0000313" key="3">
    <source>
        <dbReference type="Proteomes" id="UP001220964"/>
    </source>
</evidence>
<reference evidence="2" key="1">
    <citation type="submission" date="2023-03" db="EMBL/GenBank/DDBJ databases">
        <title>Multiphase analysis and comparison of six strains from genera Psychromarinibacter, Lutimaribacter, and Maritimibacter, including a novel species: Psychromarinibacter sediminicola sp. nov.</title>
        <authorList>
            <person name="Wang Y.-H."/>
            <person name="Ye M.-Q."/>
            <person name="Du Z.-J."/>
        </authorList>
    </citation>
    <scope>NUCLEOTIDE SEQUENCE</scope>
    <source>
        <strain evidence="2">C21-152</strain>
    </source>
</reference>
<sequence>MRRAAAAGVLLTLALRPDPGAAHAFQEGGGVYDRFVEGVSVALSAPSVILCLLPMGVLIGLWRRDGLPAVWPWFLGGQAAGLFAAAAVPPTVALASLGAGAVTGALAALRPDPPAPAPHVLAALTGLLSAAASFQGHGLFALSPGIHAGLLLGANLALAAAAGLAAATLQRWPRPWLTIGWRIAASWLAAVALLVLAFELRPFLT</sequence>
<feature type="transmembrane region" description="Helical" evidence="1">
    <location>
        <begin position="179"/>
        <end position="198"/>
    </location>
</feature>
<dbReference type="EMBL" id="JARGYC010000068">
    <property type="protein sequence ID" value="MDF0602968.1"/>
    <property type="molecule type" value="Genomic_DNA"/>
</dbReference>